<comment type="caution">
    <text evidence="3">The sequence shown here is derived from an EMBL/GenBank/DDBJ whole genome shotgun (WGS) entry which is preliminary data.</text>
</comment>
<dbReference type="AlphaFoldDB" id="A0A2S7KPQ7"/>
<dbReference type="InterPro" id="IPR003010">
    <property type="entry name" value="C-N_Hydrolase"/>
</dbReference>
<sequence>MKVWVGLVQQASAFFDKEKGLEQLAHWTAECAKNKCDLVVFPESFIPGYPRGFDFGAVVGSRNDEGRELYNQYHKQSMDLSGEDGALLEDLAKEHQQYLVVGITEKEQDHGSLYCSMVYVSPEKGIMGVHRKIKPTGTERVIWAEAGAESLVSFQTEIGRLGGLICWENYMPLARMSMYERGVQIYLAPTADARDSWVRSLQHIALEGRCFVMGCNQYFTPDMYPEELSSQLRNEERAKCRGGSVIVSPFGEIIAGPLWDESGLVVAEIDLEDINRSKLDFDPKAHYNRPDIFKFDVPDQPPTYEE</sequence>
<dbReference type="SUPFAM" id="SSF56317">
    <property type="entry name" value="Carbon-nitrogen hydrolase"/>
    <property type="match status" value="1"/>
</dbReference>
<reference evidence="3 4" key="1">
    <citation type="submission" date="2016-11" db="EMBL/GenBank/DDBJ databases">
        <title>Trade-off between light-utilization and light-protection in marine flavobacteria.</title>
        <authorList>
            <person name="Kumagai Y."/>
        </authorList>
    </citation>
    <scope>NUCLEOTIDE SEQUENCE [LARGE SCALE GENOMIC DNA]</scope>
    <source>
        <strain evidence="3 4">NBRC 107741</strain>
    </source>
</reference>
<evidence type="ECO:0000259" key="2">
    <source>
        <dbReference type="PROSITE" id="PS50263"/>
    </source>
</evidence>
<comment type="similarity">
    <text evidence="1">Belongs to the carbon-nitrogen hydrolase superfamily. Nitrilase family.</text>
</comment>
<dbReference type="CDD" id="cd07564">
    <property type="entry name" value="nitrilases_CHs"/>
    <property type="match status" value="1"/>
</dbReference>
<dbReference type="Gene3D" id="3.60.110.10">
    <property type="entry name" value="Carbon-nitrogen hydrolase"/>
    <property type="match status" value="1"/>
</dbReference>
<dbReference type="OrthoDB" id="9811121at2"/>
<protein>
    <submittedName>
        <fullName evidence="3">Nitrilase</fullName>
    </submittedName>
</protein>
<dbReference type="InterPro" id="IPR000132">
    <property type="entry name" value="Nitrilase/CN_hydratase_CS"/>
</dbReference>
<proteinExistence type="inferred from homology"/>
<feature type="domain" description="CN hydrolase" evidence="2">
    <location>
        <begin position="3"/>
        <end position="271"/>
    </location>
</feature>
<evidence type="ECO:0000256" key="1">
    <source>
        <dbReference type="ARBA" id="ARBA00008129"/>
    </source>
</evidence>
<dbReference type="PROSITE" id="PS00921">
    <property type="entry name" value="NITRIL_CHT_2"/>
    <property type="match status" value="1"/>
</dbReference>
<dbReference type="EMBL" id="MQUB01000001">
    <property type="protein sequence ID" value="PQB04614.1"/>
    <property type="molecule type" value="Genomic_DNA"/>
</dbReference>
<dbReference type="InterPro" id="IPR036526">
    <property type="entry name" value="C-N_Hydrolase_sf"/>
</dbReference>
<dbReference type="Pfam" id="PF00795">
    <property type="entry name" value="CN_hydrolase"/>
    <property type="match status" value="1"/>
</dbReference>
<evidence type="ECO:0000313" key="3">
    <source>
        <dbReference type="EMBL" id="PQB04614.1"/>
    </source>
</evidence>
<dbReference type="PANTHER" id="PTHR46044:SF1">
    <property type="entry name" value="CN HYDROLASE DOMAIN-CONTAINING PROTEIN"/>
    <property type="match status" value="1"/>
</dbReference>
<dbReference type="RefSeq" id="WP_104812542.1">
    <property type="nucleotide sequence ID" value="NZ_MQUB01000001.1"/>
</dbReference>
<organism evidence="3 4">
    <name type="scientific">Aureitalea marina</name>
    <dbReference type="NCBI Taxonomy" id="930804"/>
    <lineage>
        <taxon>Bacteria</taxon>
        <taxon>Pseudomonadati</taxon>
        <taxon>Bacteroidota</taxon>
        <taxon>Flavobacteriia</taxon>
        <taxon>Flavobacteriales</taxon>
        <taxon>Flavobacteriaceae</taxon>
        <taxon>Aureitalea</taxon>
    </lineage>
</organism>
<dbReference type="Proteomes" id="UP000239800">
    <property type="component" value="Unassembled WGS sequence"/>
</dbReference>
<dbReference type="InterPro" id="IPR044149">
    <property type="entry name" value="Nitrilases_CHs"/>
</dbReference>
<name>A0A2S7KPQ7_9FLAO</name>
<keyword evidence="4" id="KW-1185">Reference proteome</keyword>
<dbReference type="PROSITE" id="PS50263">
    <property type="entry name" value="CN_HYDROLASE"/>
    <property type="match status" value="1"/>
</dbReference>
<dbReference type="GO" id="GO:0000257">
    <property type="term" value="F:nitrilase activity"/>
    <property type="evidence" value="ECO:0007669"/>
    <property type="project" value="UniProtKB-ARBA"/>
</dbReference>
<accession>A0A2S7KPQ7</accession>
<evidence type="ECO:0000313" key="4">
    <source>
        <dbReference type="Proteomes" id="UP000239800"/>
    </source>
</evidence>
<dbReference type="PANTHER" id="PTHR46044">
    <property type="entry name" value="NITRILASE"/>
    <property type="match status" value="1"/>
</dbReference>
<gene>
    <name evidence="3" type="ORF">BST85_06680</name>
</gene>